<dbReference type="OrthoDB" id="598142at2"/>
<reference evidence="2 3" key="1">
    <citation type="submission" date="2019-02" db="EMBL/GenBank/DDBJ databases">
        <title>Genome sequence of the sea-ice species Brumimicrobium glaciale.</title>
        <authorList>
            <person name="Bowman J.P."/>
        </authorList>
    </citation>
    <scope>NUCLEOTIDE SEQUENCE [LARGE SCALE GENOMIC DNA]</scope>
    <source>
        <strain evidence="2 3">IC156</strain>
    </source>
</reference>
<gene>
    <name evidence="2" type="ORF">ERX46_05360</name>
</gene>
<dbReference type="RefSeq" id="WP_130092811.1">
    <property type="nucleotide sequence ID" value="NZ_SETE01000002.1"/>
</dbReference>
<dbReference type="Pfam" id="PF11325">
    <property type="entry name" value="DUF3127"/>
    <property type="match status" value="1"/>
</dbReference>
<dbReference type="AlphaFoldDB" id="A0A4Q4KMZ5"/>
<comment type="caution">
    <text evidence="2">The sequence shown here is derived from an EMBL/GenBank/DDBJ whole genome shotgun (WGS) entry which is preliminary data.</text>
</comment>
<feature type="region of interest" description="Disordered" evidence="1">
    <location>
        <begin position="97"/>
        <end position="119"/>
    </location>
</feature>
<dbReference type="EMBL" id="SETE01000002">
    <property type="protein sequence ID" value="RYM34803.1"/>
    <property type="molecule type" value="Genomic_DNA"/>
</dbReference>
<evidence type="ECO:0000313" key="3">
    <source>
        <dbReference type="Proteomes" id="UP000293952"/>
    </source>
</evidence>
<feature type="compositionally biased region" description="Acidic residues" evidence="1">
    <location>
        <begin position="107"/>
        <end position="119"/>
    </location>
</feature>
<dbReference type="Proteomes" id="UP000293952">
    <property type="component" value="Unassembled WGS sequence"/>
</dbReference>
<evidence type="ECO:0000313" key="2">
    <source>
        <dbReference type="EMBL" id="RYM34803.1"/>
    </source>
</evidence>
<proteinExistence type="predicted"/>
<dbReference type="InterPro" id="IPR021474">
    <property type="entry name" value="DUF3127"/>
</dbReference>
<name>A0A4Q4KMZ5_9FLAO</name>
<sequence>MEITGKIKVINETQTLGDKGFKKREVVITTEENYPQSILIEFTRDKCELLETYSVGQEVKININIRGREWINPKGEAIYFNTIQGWRIEPLIGQAPAFSSLPKPEEVDLMDDDDGDLPF</sequence>
<keyword evidence="3" id="KW-1185">Reference proteome</keyword>
<organism evidence="2 3">
    <name type="scientific">Brumimicrobium glaciale</name>
    <dbReference type="NCBI Taxonomy" id="200475"/>
    <lineage>
        <taxon>Bacteria</taxon>
        <taxon>Pseudomonadati</taxon>
        <taxon>Bacteroidota</taxon>
        <taxon>Flavobacteriia</taxon>
        <taxon>Flavobacteriales</taxon>
        <taxon>Crocinitomicaceae</taxon>
        <taxon>Brumimicrobium</taxon>
    </lineage>
</organism>
<evidence type="ECO:0000256" key="1">
    <source>
        <dbReference type="SAM" id="MobiDB-lite"/>
    </source>
</evidence>
<protein>
    <submittedName>
        <fullName evidence="2">DUF3127 domain-containing protein</fullName>
    </submittedName>
</protein>
<accession>A0A4Q4KMZ5</accession>